<protein>
    <submittedName>
        <fullName evidence="2">Uncharacterized protein</fullName>
    </submittedName>
</protein>
<name>A0A151GH51_DRECN</name>
<reference evidence="2 3" key="1">
    <citation type="journal article" date="2016" name="Sci. Rep.">
        <title>Insights into Adaptations to a Near-Obligate Nematode Endoparasitic Lifestyle from the Finished Genome of Drechmeria coniospora.</title>
        <authorList>
            <person name="Zhang L."/>
            <person name="Zhou Z."/>
            <person name="Guo Q."/>
            <person name="Fokkens L."/>
            <person name="Miskei M."/>
            <person name="Pocsi I."/>
            <person name="Zhang W."/>
            <person name="Chen M."/>
            <person name="Wang L."/>
            <person name="Sun Y."/>
            <person name="Donzelli B.G."/>
            <person name="Gibson D.M."/>
            <person name="Nelson D.R."/>
            <person name="Luo J.G."/>
            <person name="Rep M."/>
            <person name="Liu H."/>
            <person name="Yang S."/>
            <person name="Wang J."/>
            <person name="Krasnoff S.B."/>
            <person name="Xu Y."/>
            <person name="Molnar I."/>
            <person name="Lin M."/>
        </authorList>
    </citation>
    <scope>NUCLEOTIDE SEQUENCE [LARGE SCALE GENOMIC DNA]</scope>
    <source>
        <strain evidence="2 3">ARSEF 6962</strain>
    </source>
</reference>
<dbReference type="Proteomes" id="UP000076580">
    <property type="component" value="Chromosome 02"/>
</dbReference>
<dbReference type="AlphaFoldDB" id="A0A151GH51"/>
<feature type="transmembrane region" description="Helical" evidence="1">
    <location>
        <begin position="247"/>
        <end position="268"/>
    </location>
</feature>
<proteinExistence type="predicted"/>
<keyword evidence="3" id="KW-1185">Reference proteome</keyword>
<dbReference type="EMBL" id="LAYC01000002">
    <property type="protein sequence ID" value="KYK56396.1"/>
    <property type="molecule type" value="Genomic_DNA"/>
</dbReference>
<dbReference type="STRING" id="98403.A0A151GH51"/>
<feature type="transmembrane region" description="Helical" evidence="1">
    <location>
        <begin position="36"/>
        <end position="56"/>
    </location>
</feature>
<feature type="transmembrane region" description="Helical" evidence="1">
    <location>
        <begin position="76"/>
        <end position="100"/>
    </location>
</feature>
<dbReference type="InParanoid" id="A0A151GH51"/>
<keyword evidence="1" id="KW-0812">Transmembrane</keyword>
<accession>A0A151GH51</accession>
<gene>
    <name evidence="2" type="ORF">DCS_03396</name>
</gene>
<organism evidence="2 3">
    <name type="scientific">Drechmeria coniospora</name>
    <name type="common">Nematophagous fungus</name>
    <name type="synonym">Meria coniospora</name>
    <dbReference type="NCBI Taxonomy" id="98403"/>
    <lineage>
        <taxon>Eukaryota</taxon>
        <taxon>Fungi</taxon>
        <taxon>Dikarya</taxon>
        <taxon>Ascomycota</taxon>
        <taxon>Pezizomycotina</taxon>
        <taxon>Sordariomycetes</taxon>
        <taxon>Hypocreomycetidae</taxon>
        <taxon>Hypocreales</taxon>
        <taxon>Ophiocordycipitaceae</taxon>
        <taxon>Drechmeria</taxon>
    </lineage>
</organism>
<keyword evidence="1" id="KW-0472">Membrane</keyword>
<evidence type="ECO:0000313" key="3">
    <source>
        <dbReference type="Proteomes" id="UP000076580"/>
    </source>
</evidence>
<keyword evidence="1" id="KW-1133">Transmembrane helix</keyword>
<evidence type="ECO:0000313" key="2">
    <source>
        <dbReference type="EMBL" id="KYK56396.1"/>
    </source>
</evidence>
<sequence>MSSAPLLSSNFHGSMRDHPAFLRVCHSPWLWMPQNVLVALRGFFVAYLLLAGAMMVHYKLNVEEPDVSRWCRLFDFALIGDVLVFVYHVLAFCWTFTHLYHPDPDVIRGRVASRIVEAMSLPRNMASLRKQFYLTMFYTTATCFSFMNTTIYWFVTRPHDAGSGDPSELMAGAPSNVEATHLPGMPTAPFGDLLGGAGWFEPFMIGNLYGVVSAIMVVEIMMMNTIKRPLVCAALAVSFRAADRCQALGFHVLGLLCASVLYLGWAALGRAVTGDSPFFWLDEDEVGSKMAVATYCVGFVLMSQLSTSMARDGSTLR</sequence>
<evidence type="ECO:0000256" key="1">
    <source>
        <dbReference type="SAM" id="Phobius"/>
    </source>
</evidence>
<dbReference type="GeneID" id="63716039"/>
<comment type="caution">
    <text evidence="2">The sequence shown here is derived from an EMBL/GenBank/DDBJ whole genome shotgun (WGS) entry which is preliminary data.</text>
</comment>
<feature type="transmembrane region" description="Helical" evidence="1">
    <location>
        <begin position="132"/>
        <end position="155"/>
    </location>
</feature>
<dbReference type="RefSeq" id="XP_040655748.1">
    <property type="nucleotide sequence ID" value="XM_040800715.1"/>
</dbReference>